<evidence type="ECO:0000256" key="8">
    <source>
        <dbReference type="ARBA" id="ARBA00022989"/>
    </source>
</evidence>
<evidence type="ECO:0000256" key="10">
    <source>
        <dbReference type="SAM" id="Phobius"/>
    </source>
</evidence>
<evidence type="ECO:0000256" key="7">
    <source>
        <dbReference type="ARBA" id="ARBA00022748"/>
    </source>
</evidence>
<dbReference type="InterPro" id="IPR051790">
    <property type="entry name" value="Cytochrome_c-biogenesis_DsbD"/>
</dbReference>
<gene>
    <name evidence="12" type="primary">dsbD</name>
    <name evidence="12" type="ORF">H1444_11</name>
</gene>
<evidence type="ECO:0000256" key="2">
    <source>
        <dbReference type="ARBA" id="ARBA00004229"/>
    </source>
</evidence>
<feature type="transmembrane region" description="Helical" evidence="10">
    <location>
        <begin position="142"/>
        <end position="172"/>
    </location>
</feature>
<feature type="transmembrane region" description="Helical" evidence="10">
    <location>
        <begin position="103"/>
        <end position="121"/>
    </location>
</feature>
<keyword evidence="4 12" id="KW-0150">Chloroplast</keyword>
<evidence type="ECO:0000259" key="11">
    <source>
        <dbReference type="Pfam" id="PF02683"/>
    </source>
</evidence>
<comment type="subcellular location">
    <subcellularLocation>
        <location evidence="1">Membrane</location>
        <topology evidence="1">Multi-pass membrane protein</topology>
    </subcellularLocation>
    <subcellularLocation>
        <location evidence="2">Plastid</location>
        <location evidence="2">Chloroplast</location>
    </subcellularLocation>
</comment>
<feature type="transmembrane region" description="Helical" evidence="10">
    <location>
        <begin position="219"/>
        <end position="236"/>
    </location>
</feature>
<evidence type="ECO:0000256" key="1">
    <source>
        <dbReference type="ARBA" id="ARBA00004141"/>
    </source>
</evidence>
<evidence type="ECO:0000313" key="12">
    <source>
        <dbReference type="EMBL" id="SCW22889.1"/>
    </source>
</evidence>
<sequence length="243" mass="26730">MILNQLQTTLYSIQQHVITILINQTNNITLISVITAFGGGLITSVSPCVVYSIPFVAVYVNRHTKKRINLVFLISGICTSLLIIAMSSIIVKRSYWNLFNKVPFLWPIVIIILGLSLLNLIKINLFTSEKGVKLTKVDTSNSFIATYCVGFSLGITISPCSTPITVGLLAWINSTQNYFVGSLLLLIYLLGYATPLIMTSLSLTNINQLMRLSRTSTKVIPIAGCTTIIVGSFSLFKEIFKVA</sequence>
<name>A0A1G4NWM0_9FLOR</name>
<dbReference type="PANTHER" id="PTHR31272:SF6">
    <property type="entry name" value="CYTOCHROME C-TYPE BIOGENESIS CCDA-LIKE CHLOROPLASTIC PROTEIN"/>
    <property type="match status" value="1"/>
</dbReference>
<dbReference type="EMBL" id="LT622871">
    <property type="protein sequence ID" value="SCW22889.1"/>
    <property type="molecule type" value="Genomic_DNA"/>
</dbReference>
<keyword evidence="9 10" id="KW-0472">Membrane</keyword>
<evidence type="ECO:0000256" key="4">
    <source>
        <dbReference type="ARBA" id="ARBA00022528"/>
    </source>
</evidence>
<evidence type="ECO:0000256" key="5">
    <source>
        <dbReference type="ARBA" id="ARBA00022640"/>
    </source>
</evidence>
<accession>A0A1G4NWM0</accession>
<feature type="transmembrane region" description="Helical" evidence="10">
    <location>
        <begin position="178"/>
        <end position="198"/>
    </location>
</feature>
<reference evidence="12" key="1">
    <citation type="submission" date="2016-10" db="EMBL/GenBank/DDBJ databases">
        <title>Chloroplast genomes as a tool to resolve red algal phylogenies: a case study in the Nemaliales.</title>
        <authorList>
            <person name="Costa J.F."/>
            <person name="Lin S.M."/>
            <person name="Macaya E.C."/>
            <person name="Fernandez-Garcia C."/>
            <person name="Verbruggen H."/>
        </authorList>
    </citation>
    <scope>NUCLEOTIDE SEQUENCE</scope>
    <source>
        <strain evidence="12">H.1444</strain>
    </source>
</reference>
<dbReference type="PANTHER" id="PTHR31272">
    <property type="entry name" value="CYTOCHROME C-TYPE BIOGENESIS PROTEIN HI_1454-RELATED"/>
    <property type="match status" value="1"/>
</dbReference>
<keyword evidence="6 10" id="KW-0812">Transmembrane</keyword>
<proteinExistence type="inferred from homology"/>
<keyword evidence="8 10" id="KW-1133">Transmembrane helix</keyword>
<feature type="domain" description="Cytochrome C biogenesis protein transmembrane" evidence="11">
    <location>
        <begin position="31"/>
        <end position="205"/>
    </location>
</feature>
<dbReference type="GO" id="GO:0017004">
    <property type="term" value="P:cytochrome complex assembly"/>
    <property type="evidence" value="ECO:0007669"/>
    <property type="project" value="UniProtKB-KW"/>
</dbReference>
<evidence type="ECO:0000256" key="9">
    <source>
        <dbReference type="ARBA" id="ARBA00023136"/>
    </source>
</evidence>
<comment type="similarity">
    <text evidence="3">Belongs to the DsbD family.</text>
</comment>
<geneLocation type="chloroplast" evidence="12"/>
<dbReference type="GO" id="GO:0009507">
    <property type="term" value="C:chloroplast"/>
    <property type="evidence" value="ECO:0007669"/>
    <property type="project" value="UniProtKB-SubCell"/>
</dbReference>
<dbReference type="GO" id="GO:0016020">
    <property type="term" value="C:membrane"/>
    <property type="evidence" value="ECO:0007669"/>
    <property type="project" value="UniProtKB-SubCell"/>
</dbReference>
<evidence type="ECO:0000256" key="6">
    <source>
        <dbReference type="ARBA" id="ARBA00022692"/>
    </source>
</evidence>
<keyword evidence="5 12" id="KW-0934">Plastid</keyword>
<organism evidence="12">
    <name type="scientific">Nemalion sp. H.1444</name>
    <dbReference type="NCBI Taxonomy" id="1907586"/>
    <lineage>
        <taxon>Eukaryota</taxon>
        <taxon>Rhodophyta</taxon>
        <taxon>Florideophyceae</taxon>
        <taxon>Nemaliophycidae</taxon>
        <taxon>Nemaliales</taxon>
        <taxon>Nemaliaceae</taxon>
        <taxon>Nemalion</taxon>
    </lineage>
</organism>
<keyword evidence="7" id="KW-0201">Cytochrome c-type biogenesis</keyword>
<dbReference type="Pfam" id="PF02683">
    <property type="entry name" value="DsbD_TM"/>
    <property type="match status" value="1"/>
</dbReference>
<evidence type="ECO:0000256" key="3">
    <source>
        <dbReference type="ARBA" id="ARBA00006143"/>
    </source>
</evidence>
<reference evidence="12" key="2">
    <citation type="submission" date="2016-10" db="EMBL/GenBank/DDBJ databases">
        <authorList>
            <person name="de Groot N.N."/>
        </authorList>
    </citation>
    <scope>NUCLEOTIDE SEQUENCE</scope>
    <source>
        <strain evidence="12">H.1444</strain>
    </source>
</reference>
<protein>
    <submittedName>
        <fullName evidence="12">Thiol:disulfi de interchange protein</fullName>
    </submittedName>
</protein>
<feature type="transmembrane region" description="Helical" evidence="10">
    <location>
        <begin position="70"/>
        <end position="91"/>
    </location>
</feature>
<dbReference type="InterPro" id="IPR003834">
    <property type="entry name" value="Cyt_c_assmbl_TM_dom"/>
</dbReference>
<dbReference type="AlphaFoldDB" id="A0A1G4NWM0"/>
<feature type="transmembrane region" description="Helical" evidence="10">
    <location>
        <begin position="30"/>
        <end position="58"/>
    </location>
</feature>